<keyword evidence="2" id="KW-0732">Signal</keyword>
<dbReference type="OrthoDB" id="9767603at2"/>
<keyword evidence="6" id="KW-1185">Reference proteome</keyword>
<dbReference type="HOGENOM" id="CLU_501298_0_0_0"/>
<dbReference type="RefSeq" id="WP_012414988.1">
    <property type="nucleotide sequence ID" value="NC_010644.1"/>
</dbReference>
<proteinExistence type="predicted"/>
<evidence type="ECO:0000313" key="6">
    <source>
        <dbReference type="Proteomes" id="UP000001029"/>
    </source>
</evidence>
<sequence length="543" mass="60815">MKKIYALLILLSALPGLNAAVLTDYKADITLADSPAVLVKEKLVFDIGEDETPDTFFKDFNTIHNSALWVKKDKDFKILSVEKDGQPVAYTEQNTPNSKRIFIDSSDLKKGSHEYTVYYKTSLIKFYSDSDELYIDTTGSFNKYNPSNISVTVNLPKGVIPVYLKTLYGVDGKLAEFNGGREYSEGKLNFNFENKDNKDASVIISLGLPKGTVSAPAVSEFHDFMADNKKIVLPLLIIFTLLIYYIIVWIVLRNRKPQEDKTVSTPPSDLSVAAVRYLYKKNPGQIKDRYKMLTSSILNMAVNGILKIVLSGKNIYLEKTGKENKSISEDEKALLSVLFEGGAKKFTPADKTSKEIQSIISAHKKNAKEHVKSKYIRSDKALDITGYVLGLLGFIFLLFSSGGGILYLGSMFIFIIITVITFRRFFPPFTDAGIEKISEIEGFRKFLSGSDNNGQAKLDNDVFAKYLPYAVALGVEHKWVSKYAAYVESVYSETQFNWCEIDFGSELFEEHHTSKSGQLAFIAGSGLVEEFSKTKNISYTEDL</sequence>
<evidence type="ECO:0000313" key="5">
    <source>
        <dbReference type="EMBL" id="ACC98373.1"/>
    </source>
</evidence>
<accession>B2KCX7</accession>
<feature type="domain" description="DUF2207" evidence="3">
    <location>
        <begin position="23"/>
        <end position="166"/>
    </location>
</feature>
<dbReference type="Pfam" id="PF09972">
    <property type="entry name" value="DUF2207"/>
    <property type="match status" value="1"/>
</dbReference>
<keyword evidence="1" id="KW-0472">Membrane</keyword>
<reference evidence="5 6" key="1">
    <citation type="journal article" date="2009" name="Appl. Environ. Microbiol.">
        <title>Genomic analysis of 'Elusimicrobium minutum,' the first cultivated representative of the phylum 'Elusimicrobia' (formerly termite group 1).</title>
        <authorList>
            <person name="Herlemann D.P.R."/>
            <person name="Geissinger O."/>
            <person name="Ikeda-Ohtsubo W."/>
            <person name="Kunin V."/>
            <person name="Sun H."/>
            <person name="Lapidus A."/>
            <person name="Hugenholtz P."/>
            <person name="Brune A."/>
        </authorList>
    </citation>
    <scope>NUCLEOTIDE SEQUENCE [LARGE SCALE GENOMIC DNA]</scope>
    <source>
        <strain evidence="5 6">Pei191</strain>
    </source>
</reference>
<feature type="chain" id="PRO_5002779869" description="DUF2207 domain-containing protein" evidence="2">
    <location>
        <begin position="20"/>
        <end position="543"/>
    </location>
</feature>
<dbReference type="InterPro" id="IPR048389">
    <property type="entry name" value="YciQ-like_C"/>
</dbReference>
<dbReference type="KEGG" id="emi:Emin_0818"/>
<evidence type="ECO:0000259" key="4">
    <source>
        <dbReference type="Pfam" id="PF20990"/>
    </source>
</evidence>
<dbReference type="Proteomes" id="UP000001029">
    <property type="component" value="Chromosome"/>
</dbReference>
<feature type="transmembrane region" description="Helical" evidence="1">
    <location>
        <begin position="381"/>
        <end position="399"/>
    </location>
</feature>
<evidence type="ECO:0008006" key="7">
    <source>
        <dbReference type="Google" id="ProtNLM"/>
    </source>
</evidence>
<dbReference type="Pfam" id="PF20990">
    <property type="entry name" value="DUF2207_C"/>
    <property type="match status" value="1"/>
</dbReference>
<feature type="transmembrane region" description="Helical" evidence="1">
    <location>
        <begin position="231"/>
        <end position="252"/>
    </location>
</feature>
<organism evidence="5 6">
    <name type="scientific">Elusimicrobium minutum (strain Pei191)</name>
    <dbReference type="NCBI Taxonomy" id="445932"/>
    <lineage>
        <taxon>Bacteria</taxon>
        <taxon>Pseudomonadati</taxon>
        <taxon>Elusimicrobiota</taxon>
        <taxon>Elusimicrobia</taxon>
        <taxon>Elusimicrobiales</taxon>
        <taxon>Elusimicrobiaceae</taxon>
        <taxon>Elusimicrobium</taxon>
    </lineage>
</organism>
<dbReference type="AlphaFoldDB" id="B2KCX7"/>
<keyword evidence="1" id="KW-0812">Transmembrane</keyword>
<dbReference type="EMBL" id="CP001055">
    <property type="protein sequence ID" value="ACC98373.1"/>
    <property type="molecule type" value="Genomic_DNA"/>
</dbReference>
<feature type="domain" description="Predicted membrane protein YciQ-like C-terminal" evidence="4">
    <location>
        <begin position="266"/>
        <end position="482"/>
    </location>
</feature>
<gene>
    <name evidence="5" type="ordered locus">Emin_0818</name>
</gene>
<feature type="signal peptide" evidence="2">
    <location>
        <begin position="1"/>
        <end position="19"/>
    </location>
</feature>
<evidence type="ECO:0000256" key="1">
    <source>
        <dbReference type="SAM" id="Phobius"/>
    </source>
</evidence>
<name>B2KCX7_ELUMP</name>
<dbReference type="STRING" id="445932.Emin_0818"/>
<evidence type="ECO:0000256" key="2">
    <source>
        <dbReference type="SAM" id="SignalP"/>
    </source>
</evidence>
<protein>
    <recommendedName>
        <fullName evidence="7">DUF2207 domain-containing protein</fullName>
    </recommendedName>
</protein>
<keyword evidence="1" id="KW-1133">Transmembrane helix</keyword>
<evidence type="ECO:0000259" key="3">
    <source>
        <dbReference type="Pfam" id="PF09972"/>
    </source>
</evidence>
<dbReference type="InterPro" id="IPR018702">
    <property type="entry name" value="DUF2207"/>
</dbReference>